<organism evidence="1 2">
    <name type="scientific">Paracoccus onubensis</name>
    <dbReference type="NCBI Taxonomy" id="1675788"/>
    <lineage>
        <taxon>Bacteria</taxon>
        <taxon>Pseudomonadati</taxon>
        <taxon>Pseudomonadota</taxon>
        <taxon>Alphaproteobacteria</taxon>
        <taxon>Rhodobacterales</taxon>
        <taxon>Paracoccaceae</taxon>
        <taxon>Paracoccus</taxon>
    </lineage>
</organism>
<evidence type="ECO:0000313" key="1">
    <source>
        <dbReference type="EMBL" id="RJE83482.1"/>
    </source>
</evidence>
<dbReference type="Proteomes" id="UP000284202">
    <property type="component" value="Unassembled WGS sequence"/>
</dbReference>
<evidence type="ECO:0000313" key="2">
    <source>
        <dbReference type="Proteomes" id="UP000284202"/>
    </source>
</evidence>
<accession>A0A418SRG7</accession>
<dbReference type="OrthoDB" id="7824597at2"/>
<proteinExistence type="predicted"/>
<keyword evidence="2" id="KW-1185">Reference proteome</keyword>
<comment type="caution">
    <text evidence="1">The sequence shown here is derived from an EMBL/GenBank/DDBJ whole genome shotgun (WGS) entry which is preliminary data.</text>
</comment>
<protein>
    <submittedName>
        <fullName evidence="1">DUF1217 domain-containing protein</fullName>
    </submittedName>
</protein>
<gene>
    <name evidence="1" type="ORF">D3P04_16540</name>
</gene>
<dbReference type="RefSeq" id="WP_119750850.1">
    <property type="nucleotide sequence ID" value="NZ_QZCG01000011.1"/>
</dbReference>
<dbReference type="AlphaFoldDB" id="A0A418SRG7"/>
<reference evidence="2" key="1">
    <citation type="submission" date="2018-09" db="EMBL/GenBank/DDBJ databases">
        <title>Acidovorax cavernicola nov. sp. isolated from Gruta de las Maravillas (Aracena, Spain).</title>
        <authorList>
            <person name="Jurado V."/>
            <person name="Gutierrez-Patricio S."/>
            <person name="Gonzalez-Pimentel J.L."/>
            <person name="Miller A.Z."/>
            <person name="Laiz L."/>
            <person name="Saiz-Jimenez C."/>
        </authorList>
    </citation>
    <scope>NUCLEOTIDE SEQUENCE [LARGE SCALE GENOMIC DNA]</scope>
    <source>
        <strain evidence="2">1011MAR3C25</strain>
    </source>
</reference>
<dbReference type="SUPFAM" id="SSF158837">
    <property type="entry name" value="AGR C 984p-like"/>
    <property type="match status" value="2"/>
</dbReference>
<dbReference type="EMBL" id="QZCG01000011">
    <property type="protein sequence ID" value="RJE83482.1"/>
    <property type="molecule type" value="Genomic_DNA"/>
</dbReference>
<dbReference type="Gene3D" id="1.10.3700.10">
    <property type="entry name" value="AGR C 984p-like"/>
    <property type="match status" value="3"/>
</dbReference>
<sequence length="543" mass="61028">MVFSVNLGVGGPAGWNLLQRTETKSKQVLARDPVVKREIDYYRDRIQHVETADDLVGDYRLLSVALKAHGLETEINYRGLIKKVLESDLSDPRSLANRLSDKRYLRLAESFDFNRKASGGIDTSIPFEDRVGLKGYSREILGFASRQKDKIAALAQDTRDDFSFWGKVRKDVSLRKVFTVALNLPDDFGKSTSFTDSSGEQRSLVTTRSRPAVEKAKILSALKDVTGAESFKELADPGMAEKLIRAYVFNNRDAIIQQKIEADATAQIGSDPRKPDPKDDFLRNIGLTGFDKGTIRAVQKSHDAMQKIFEVKDRDSTITFALLRNDDLQDVLNSAFDLGEDFNGLSFLKKEEAFTEKAKNIFNVESLTEFADPAKLEQVFRRHVFRLRTAEKPDDPSKTADPVETVATAYLDREFESRIGQSDQTLRLALNARREIARIAEAGRSDRANWYELLSNPPLRQVFQGAFNFGPHIGALDVDRQVEEFTSAARRVLGTDSFTDISRKETTERLLRTYLARSQTSDSFAVNRYGAALTLLANPGPIF</sequence>
<dbReference type="Pfam" id="PF06748">
    <property type="entry name" value="DUF1217"/>
    <property type="match status" value="2"/>
</dbReference>
<name>A0A418SRG7_9RHOB</name>
<dbReference type="InterPro" id="IPR010626">
    <property type="entry name" value="DUF1217"/>
</dbReference>
<dbReference type="InterPro" id="IPR023157">
    <property type="entry name" value="AGR-C-984p-like_sf"/>
</dbReference>